<organism evidence="2 3">
    <name type="scientific">Microthlaspi erraticum</name>
    <dbReference type="NCBI Taxonomy" id="1685480"/>
    <lineage>
        <taxon>Eukaryota</taxon>
        <taxon>Viridiplantae</taxon>
        <taxon>Streptophyta</taxon>
        <taxon>Embryophyta</taxon>
        <taxon>Tracheophyta</taxon>
        <taxon>Spermatophyta</taxon>
        <taxon>Magnoliopsida</taxon>
        <taxon>eudicotyledons</taxon>
        <taxon>Gunneridae</taxon>
        <taxon>Pentapetalae</taxon>
        <taxon>rosids</taxon>
        <taxon>malvids</taxon>
        <taxon>Brassicales</taxon>
        <taxon>Brassicaceae</taxon>
        <taxon>Coluteocarpeae</taxon>
        <taxon>Microthlaspi</taxon>
    </lineage>
</organism>
<name>A0A6D2INK4_9BRAS</name>
<dbReference type="PANTHER" id="PTHR34222">
    <property type="entry name" value="GAG_PRE-INTEGRS DOMAIN-CONTAINING PROTEIN"/>
    <property type="match status" value="1"/>
</dbReference>
<dbReference type="EMBL" id="CACVBM020001078">
    <property type="protein sequence ID" value="CAA7029221.1"/>
    <property type="molecule type" value="Genomic_DNA"/>
</dbReference>
<protein>
    <recommendedName>
        <fullName evidence="4">CCHC-type domain-containing protein</fullName>
    </recommendedName>
</protein>
<reference evidence="2" key="1">
    <citation type="submission" date="2020-01" db="EMBL/GenBank/DDBJ databases">
        <authorList>
            <person name="Mishra B."/>
        </authorList>
    </citation>
    <scope>NUCLEOTIDE SEQUENCE [LARGE SCALE GENOMIC DNA]</scope>
</reference>
<accession>A0A6D2INK4</accession>
<keyword evidence="3" id="KW-1185">Reference proteome</keyword>
<evidence type="ECO:0000313" key="2">
    <source>
        <dbReference type="EMBL" id="CAA7029221.1"/>
    </source>
</evidence>
<dbReference type="AlphaFoldDB" id="A0A6D2INK4"/>
<proteinExistence type="predicted"/>
<dbReference type="OrthoDB" id="1111636at2759"/>
<sequence>MAKQKRKTRRDPVSPEPTPTPSPPSADAAVMTLHTGFRVPRGLSDPLSASMTSFDNVHSPFFLHCGDHPGNLDLSTYYIKKKTLWEQLANTKASTVKRCNCDHVKELLEEAETSRIIQFLMGLNDNFANIRGQILNMKPRPGLTEIYNMLVGGGGSSTFSPSAAFQVQASPVDDSSAILLSQGSYQKPQCSHCNRLGHTAEKCYKLHGYPPGSQTRWKKPQTIGNANLATTQLQAPAEQKIEGSAASSPIMSNDQIQTMISYLSSKLHVSTVDPTPDKPCASTSTSVPVISQISGTFLDLYSNSYYDMLVSSISKEPAVSPRVWVIDSGATHHVRPCLFPHLDGVCR</sequence>
<feature type="region of interest" description="Disordered" evidence="1">
    <location>
        <begin position="1"/>
        <end position="26"/>
    </location>
</feature>
<dbReference type="Proteomes" id="UP000467841">
    <property type="component" value="Unassembled WGS sequence"/>
</dbReference>
<evidence type="ECO:0000313" key="3">
    <source>
        <dbReference type="Proteomes" id="UP000467841"/>
    </source>
</evidence>
<evidence type="ECO:0008006" key="4">
    <source>
        <dbReference type="Google" id="ProtNLM"/>
    </source>
</evidence>
<feature type="compositionally biased region" description="Pro residues" evidence="1">
    <location>
        <begin position="14"/>
        <end position="24"/>
    </location>
</feature>
<comment type="caution">
    <text evidence="2">The sequence shown here is derived from an EMBL/GenBank/DDBJ whole genome shotgun (WGS) entry which is preliminary data.</text>
</comment>
<dbReference type="PANTHER" id="PTHR34222:SF99">
    <property type="entry name" value="PROTEIN, PUTATIVE-RELATED"/>
    <property type="match status" value="1"/>
</dbReference>
<evidence type="ECO:0000256" key="1">
    <source>
        <dbReference type="SAM" id="MobiDB-lite"/>
    </source>
</evidence>
<gene>
    <name evidence="2" type="ORF">MERR_LOCUS16456</name>
</gene>